<dbReference type="AlphaFoldDB" id="A0A1H4DBH7"/>
<dbReference type="OrthoDB" id="5624898at2"/>
<evidence type="ECO:0000313" key="1">
    <source>
        <dbReference type="EMBL" id="SEA69632.1"/>
    </source>
</evidence>
<dbReference type="RefSeq" id="WP_093068653.1">
    <property type="nucleotide sequence ID" value="NZ_FNQP01000011.1"/>
</dbReference>
<dbReference type="STRING" id="525918.SAMN05660964_02220"/>
<evidence type="ECO:0000313" key="2">
    <source>
        <dbReference type="Proteomes" id="UP000199397"/>
    </source>
</evidence>
<keyword evidence="2" id="KW-1185">Reference proteome</keyword>
<proteinExistence type="predicted"/>
<dbReference type="EMBL" id="FNQP01000011">
    <property type="protein sequence ID" value="SEA69632.1"/>
    <property type="molecule type" value="Genomic_DNA"/>
</dbReference>
<dbReference type="Proteomes" id="UP000199397">
    <property type="component" value="Unassembled WGS sequence"/>
</dbReference>
<name>A0A1H4DBH7_9GAMM</name>
<protein>
    <submittedName>
        <fullName evidence="1">Uncharacterized protein</fullName>
    </submittedName>
</protein>
<reference evidence="1 2" key="1">
    <citation type="submission" date="2016-10" db="EMBL/GenBank/DDBJ databases">
        <authorList>
            <person name="de Groot N.N."/>
        </authorList>
    </citation>
    <scope>NUCLEOTIDE SEQUENCE [LARGE SCALE GENOMIC DNA]</scope>
    <source>
        <strain evidence="1 2">DSM 21228</strain>
    </source>
</reference>
<organism evidence="1 2">
    <name type="scientific">Thiothrix caldifontis</name>
    <dbReference type="NCBI Taxonomy" id="525918"/>
    <lineage>
        <taxon>Bacteria</taxon>
        <taxon>Pseudomonadati</taxon>
        <taxon>Pseudomonadota</taxon>
        <taxon>Gammaproteobacteria</taxon>
        <taxon>Thiotrichales</taxon>
        <taxon>Thiotrichaceae</taxon>
        <taxon>Thiothrix</taxon>
    </lineage>
</organism>
<gene>
    <name evidence="1" type="ORF">SAMN05660964_02220</name>
</gene>
<sequence>MITQDTDFKQALDKLGLAQQRRVGAAFVRNVLALNPAVTKAVDAAANEDTTADELAVAFKQAKAAALDSHTRCGSDSDWQAQAGYFVARAATALVAPDKQAKAPAWEAAVNARMARTCGHIDASDESMHEENEAQYRLLEQFLNDI</sequence>
<accession>A0A1H4DBH7</accession>